<dbReference type="PANTHER" id="PTHR33353:SF6">
    <property type="entry name" value="ENDOGLUCANASE IV"/>
    <property type="match status" value="1"/>
</dbReference>
<dbReference type="Proteomes" id="UP000307440">
    <property type="component" value="Unassembled WGS sequence"/>
</dbReference>
<evidence type="ECO:0000256" key="7">
    <source>
        <dbReference type="ARBA" id="ARBA00023157"/>
    </source>
</evidence>
<dbReference type="GO" id="GO:0004497">
    <property type="term" value="F:monooxygenase activity"/>
    <property type="evidence" value="ECO:0007669"/>
    <property type="project" value="UniProtKB-KW"/>
</dbReference>
<organism evidence="15 16">
    <name type="scientific">Coprinopsis marcescibilis</name>
    <name type="common">Agaric fungus</name>
    <name type="synonym">Psathyrella marcescibilis</name>
    <dbReference type="NCBI Taxonomy" id="230819"/>
    <lineage>
        <taxon>Eukaryota</taxon>
        <taxon>Fungi</taxon>
        <taxon>Dikarya</taxon>
        <taxon>Basidiomycota</taxon>
        <taxon>Agaricomycotina</taxon>
        <taxon>Agaricomycetes</taxon>
        <taxon>Agaricomycetidae</taxon>
        <taxon>Agaricales</taxon>
        <taxon>Agaricineae</taxon>
        <taxon>Psathyrellaceae</taxon>
        <taxon>Coprinopsis</taxon>
    </lineage>
</organism>
<dbReference type="Pfam" id="PF03443">
    <property type="entry name" value="AA9"/>
    <property type="match status" value="1"/>
</dbReference>
<keyword evidence="5" id="KW-0186">Copper</keyword>
<comment type="similarity">
    <text evidence="10">Belongs to the polysaccharide monooxygenase AA9 family.</text>
</comment>
<comment type="catalytic activity">
    <reaction evidence="11">
        <text>[(1-&gt;4)-beta-D-glucosyl]n+m + reduced acceptor + O2 = 4-dehydro-beta-D-glucosyl-[(1-&gt;4)-beta-D-glucosyl]n-1 + [(1-&gt;4)-beta-D-glucosyl]m + acceptor + H2O.</text>
        <dbReference type="EC" id="1.14.99.56"/>
    </reaction>
</comment>
<gene>
    <name evidence="15" type="ORF">FA15DRAFT_679653</name>
</gene>
<sequence>MPSKSWVLSAALLNAFPLVAGHGYVREVTLGTTSWPGYNPFFDSWWQPPPERIIRKVPGIGPLLTYMARAPYDITKWNPGTEAVWFKVAHSGKSDDGKWAAPEMFGNHNGTYTFRIPKNILPGQYLIRHEWWVVRTLPDKYPGVQIYPVCVQIEVTGSGTAFPTSFVSFPGEYKPETPGMIFDVWNGKPYPLPGPEV</sequence>
<evidence type="ECO:0000256" key="11">
    <source>
        <dbReference type="ARBA" id="ARBA00045077"/>
    </source>
</evidence>
<dbReference type="GO" id="GO:0046872">
    <property type="term" value="F:metal ion binding"/>
    <property type="evidence" value="ECO:0007669"/>
    <property type="project" value="UniProtKB-KW"/>
</dbReference>
<dbReference type="EC" id="1.14.99.56" evidence="12"/>
<keyword evidence="9" id="KW-0624">Polysaccharide degradation</keyword>
<feature type="domain" description="Auxiliary Activity family 9 catalytic" evidence="14">
    <location>
        <begin position="61"/>
        <end position="186"/>
    </location>
</feature>
<comment type="cofactor">
    <cofactor evidence="1">
        <name>Cu(2+)</name>
        <dbReference type="ChEBI" id="CHEBI:29036"/>
    </cofactor>
</comment>
<evidence type="ECO:0000313" key="16">
    <source>
        <dbReference type="Proteomes" id="UP000307440"/>
    </source>
</evidence>
<keyword evidence="8" id="KW-0119">Carbohydrate metabolism</keyword>
<dbReference type="EMBL" id="ML210175">
    <property type="protein sequence ID" value="TFK26411.1"/>
    <property type="molecule type" value="Genomic_DNA"/>
</dbReference>
<keyword evidence="2" id="KW-0479">Metal-binding</keyword>
<dbReference type="OrthoDB" id="4849160at2759"/>
<dbReference type="InterPro" id="IPR005103">
    <property type="entry name" value="AA9_LPMO"/>
</dbReference>
<proteinExistence type="inferred from homology"/>
<evidence type="ECO:0000259" key="14">
    <source>
        <dbReference type="Pfam" id="PF03443"/>
    </source>
</evidence>
<evidence type="ECO:0000256" key="13">
    <source>
        <dbReference type="SAM" id="SignalP"/>
    </source>
</evidence>
<keyword evidence="4" id="KW-0560">Oxidoreductase</keyword>
<dbReference type="InterPro" id="IPR049892">
    <property type="entry name" value="AA9"/>
</dbReference>
<evidence type="ECO:0000256" key="2">
    <source>
        <dbReference type="ARBA" id="ARBA00022723"/>
    </source>
</evidence>
<reference evidence="15 16" key="1">
    <citation type="journal article" date="2019" name="Nat. Ecol. Evol.">
        <title>Megaphylogeny resolves global patterns of mushroom evolution.</title>
        <authorList>
            <person name="Varga T."/>
            <person name="Krizsan K."/>
            <person name="Foldi C."/>
            <person name="Dima B."/>
            <person name="Sanchez-Garcia M."/>
            <person name="Sanchez-Ramirez S."/>
            <person name="Szollosi G.J."/>
            <person name="Szarkandi J.G."/>
            <person name="Papp V."/>
            <person name="Albert L."/>
            <person name="Andreopoulos W."/>
            <person name="Angelini C."/>
            <person name="Antonin V."/>
            <person name="Barry K.W."/>
            <person name="Bougher N.L."/>
            <person name="Buchanan P."/>
            <person name="Buyck B."/>
            <person name="Bense V."/>
            <person name="Catcheside P."/>
            <person name="Chovatia M."/>
            <person name="Cooper J."/>
            <person name="Damon W."/>
            <person name="Desjardin D."/>
            <person name="Finy P."/>
            <person name="Geml J."/>
            <person name="Haridas S."/>
            <person name="Hughes K."/>
            <person name="Justo A."/>
            <person name="Karasinski D."/>
            <person name="Kautmanova I."/>
            <person name="Kiss B."/>
            <person name="Kocsube S."/>
            <person name="Kotiranta H."/>
            <person name="LaButti K.M."/>
            <person name="Lechner B.E."/>
            <person name="Liimatainen K."/>
            <person name="Lipzen A."/>
            <person name="Lukacs Z."/>
            <person name="Mihaltcheva S."/>
            <person name="Morgado L.N."/>
            <person name="Niskanen T."/>
            <person name="Noordeloos M.E."/>
            <person name="Ohm R.A."/>
            <person name="Ortiz-Santana B."/>
            <person name="Ovrebo C."/>
            <person name="Racz N."/>
            <person name="Riley R."/>
            <person name="Savchenko A."/>
            <person name="Shiryaev A."/>
            <person name="Soop K."/>
            <person name="Spirin V."/>
            <person name="Szebenyi C."/>
            <person name="Tomsovsky M."/>
            <person name="Tulloss R.E."/>
            <person name="Uehling J."/>
            <person name="Grigoriev I.V."/>
            <person name="Vagvolgyi C."/>
            <person name="Papp T."/>
            <person name="Martin F.M."/>
            <person name="Miettinen O."/>
            <person name="Hibbett D.S."/>
            <person name="Nagy L.G."/>
        </authorList>
    </citation>
    <scope>NUCLEOTIDE SEQUENCE [LARGE SCALE GENOMIC DNA]</scope>
    <source>
        <strain evidence="15 16">CBS 121175</strain>
    </source>
</reference>
<evidence type="ECO:0000256" key="5">
    <source>
        <dbReference type="ARBA" id="ARBA00023008"/>
    </source>
</evidence>
<dbReference type="Gene3D" id="2.70.50.70">
    <property type="match status" value="1"/>
</dbReference>
<name>A0A5C3LDC3_COPMA</name>
<dbReference type="AlphaFoldDB" id="A0A5C3LDC3"/>
<evidence type="ECO:0000256" key="1">
    <source>
        <dbReference type="ARBA" id="ARBA00001973"/>
    </source>
</evidence>
<evidence type="ECO:0000256" key="3">
    <source>
        <dbReference type="ARBA" id="ARBA00023001"/>
    </source>
</evidence>
<keyword evidence="6" id="KW-0503">Monooxygenase</keyword>
<evidence type="ECO:0000256" key="12">
    <source>
        <dbReference type="ARBA" id="ARBA00047174"/>
    </source>
</evidence>
<evidence type="ECO:0000256" key="8">
    <source>
        <dbReference type="ARBA" id="ARBA00023277"/>
    </source>
</evidence>
<protein>
    <recommendedName>
        <fullName evidence="12">lytic cellulose monooxygenase (C4-dehydrogenating)</fullName>
        <ecNumber evidence="12">1.14.99.56</ecNumber>
    </recommendedName>
</protein>
<accession>A0A5C3LDC3</accession>
<evidence type="ECO:0000256" key="4">
    <source>
        <dbReference type="ARBA" id="ARBA00023002"/>
    </source>
</evidence>
<evidence type="ECO:0000256" key="10">
    <source>
        <dbReference type="ARBA" id="ARBA00044502"/>
    </source>
</evidence>
<keyword evidence="3" id="KW-0136">Cellulose degradation</keyword>
<keyword evidence="16" id="KW-1185">Reference proteome</keyword>
<keyword evidence="7" id="KW-1015">Disulfide bond</keyword>
<dbReference type="PANTHER" id="PTHR33353">
    <property type="entry name" value="PUTATIVE (AFU_ORTHOLOGUE AFUA_1G12560)-RELATED"/>
    <property type="match status" value="1"/>
</dbReference>
<dbReference type="GO" id="GO:0030245">
    <property type="term" value="P:cellulose catabolic process"/>
    <property type="evidence" value="ECO:0007669"/>
    <property type="project" value="UniProtKB-KW"/>
</dbReference>
<evidence type="ECO:0000256" key="9">
    <source>
        <dbReference type="ARBA" id="ARBA00023326"/>
    </source>
</evidence>
<evidence type="ECO:0000256" key="6">
    <source>
        <dbReference type="ARBA" id="ARBA00023033"/>
    </source>
</evidence>
<evidence type="ECO:0000313" key="15">
    <source>
        <dbReference type="EMBL" id="TFK26411.1"/>
    </source>
</evidence>
<feature type="signal peptide" evidence="13">
    <location>
        <begin position="1"/>
        <end position="21"/>
    </location>
</feature>
<feature type="chain" id="PRO_5022956391" description="lytic cellulose monooxygenase (C4-dehydrogenating)" evidence="13">
    <location>
        <begin position="22"/>
        <end position="197"/>
    </location>
</feature>
<dbReference type="STRING" id="230819.A0A5C3LDC3"/>
<keyword evidence="13" id="KW-0732">Signal</keyword>